<dbReference type="EMBL" id="CP002191">
    <property type="protein sequence ID" value="AFD24199.1"/>
    <property type="molecule type" value="Genomic_DNA"/>
</dbReference>
<reference evidence="1 2" key="1">
    <citation type="journal article" date="2012" name="PLoS ONE">
        <title>Genome sequence and transcriptome analysis of the radioresistant bacterium Deinococcus gobiensis: insights into the extreme environmental adaptations.</title>
        <authorList>
            <person name="Yuan M."/>
            <person name="Chen M."/>
            <person name="Zhang W."/>
            <person name="Lu W."/>
            <person name="Wang J."/>
            <person name="Yang M."/>
            <person name="Zhao P."/>
            <person name="Tang R."/>
            <person name="Li X."/>
            <person name="Hao Y."/>
            <person name="Zhou Z."/>
            <person name="Zhan Y."/>
            <person name="Yu H."/>
            <person name="Teng C."/>
            <person name="Yan Y."/>
            <person name="Ping S."/>
            <person name="Wang Y."/>
            <person name="Lin M."/>
        </authorList>
    </citation>
    <scope>NUCLEOTIDE SEQUENCE [LARGE SCALE GENOMIC DNA]</scope>
    <source>
        <strain evidence="1 2">I-0</strain>
    </source>
</reference>
<name>H8GU57_DEIGI</name>
<evidence type="ECO:0000313" key="1">
    <source>
        <dbReference type="EMBL" id="AFD24199.1"/>
    </source>
</evidence>
<organism evidence="1 2">
    <name type="scientific">Deinococcus gobiensis (strain DSM 21396 / JCM 16679 / CGMCC 1.7299 / I-0)</name>
    <dbReference type="NCBI Taxonomy" id="745776"/>
    <lineage>
        <taxon>Bacteria</taxon>
        <taxon>Thermotogati</taxon>
        <taxon>Deinococcota</taxon>
        <taxon>Deinococci</taxon>
        <taxon>Deinococcales</taxon>
        <taxon>Deinococcaceae</taxon>
        <taxon>Deinococcus</taxon>
    </lineage>
</organism>
<evidence type="ECO:0000313" key="2">
    <source>
        <dbReference type="Proteomes" id="UP000007575"/>
    </source>
</evidence>
<proteinExistence type="predicted"/>
<dbReference type="Proteomes" id="UP000007575">
    <property type="component" value="Chromosome"/>
</dbReference>
<gene>
    <name evidence="1" type="ordered locus">DGo_CA0272</name>
</gene>
<dbReference type="OrthoDB" id="71716at2"/>
<protein>
    <submittedName>
        <fullName evidence="1">Uncharacterized protein</fullName>
    </submittedName>
</protein>
<sequence length="181" mass="20102">MAEVQIADYHLRIFEDGMPADWTGLRASAALFDEYDVQSREPGPVGVVVLSTPQGRELVVAQHQQPSGPGFPLGVLLVPETGLLLIGAGERLLAYDIRVPERLWEDRAEFGFWAFARHGDVILMLAELELAAWTMGGRKLWTMFVEPPWSYTVHEQTVTLDVMGLVRSLDLRTGTLVEGSL</sequence>
<dbReference type="RefSeq" id="WP_014683682.1">
    <property type="nucleotide sequence ID" value="NC_017790.1"/>
</dbReference>
<accession>H8GU57</accession>
<dbReference type="KEGG" id="dgo:DGo_CA0272"/>
<dbReference type="HOGENOM" id="CLU_1486743_0_0_0"/>
<keyword evidence="2" id="KW-1185">Reference proteome</keyword>
<dbReference type="AlphaFoldDB" id="H8GU57"/>
<dbReference type="PATRIC" id="fig|745776.4.peg.279"/>